<gene>
    <name evidence="1" type="ORF">N482_08600</name>
</gene>
<comment type="caution">
    <text evidence="1">The sequence shown here is derived from an EMBL/GenBank/DDBJ whole genome shotgun (WGS) entry which is preliminary data.</text>
</comment>
<dbReference type="Proteomes" id="UP000076587">
    <property type="component" value="Unassembled WGS sequence"/>
</dbReference>
<dbReference type="PATRIC" id="fig|1365253.3.peg.1978"/>
<accession>A0A167CTK3</accession>
<evidence type="ECO:0000313" key="1">
    <source>
        <dbReference type="EMBL" id="KZN48046.1"/>
    </source>
</evidence>
<organism evidence="1 2">
    <name type="scientific">Pseudoalteromonas luteoviolacea NCIMB 1942</name>
    <dbReference type="NCBI Taxonomy" id="1365253"/>
    <lineage>
        <taxon>Bacteria</taxon>
        <taxon>Pseudomonadati</taxon>
        <taxon>Pseudomonadota</taxon>
        <taxon>Gammaproteobacteria</taxon>
        <taxon>Alteromonadales</taxon>
        <taxon>Pseudoalteromonadaceae</taxon>
        <taxon>Pseudoalteromonas</taxon>
    </lineage>
</organism>
<sequence length="102" mass="12395">MRNTKRRPKRDNKTSEDYIYRVLAELQKHPKKLVTLHDNCEFYQQQQFLKKGFQRAIEHMQWVLAIDKDVNRICTQIMADDYIGIRLRKYPLLFKGIIQNKN</sequence>
<protein>
    <submittedName>
        <fullName evidence="1">Uncharacterized protein</fullName>
    </submittedName>
</protein>
<name>A0A167CTK3_9GAMM</name>
<proteinExistence type="predicted"/>
<reference evidence="1 2" key="1">
    <citation type="submission" date="2013-07" db="EMBL/GenBank/DDBJ databases">
        <title>Comparative Genomic and Metabolomic Analysis of Twelve Strains of Pseudoalteromonas luteoviolacea.</title>
        <authorList>
            <person name="Vynne N.G."/>
            <person name="Mansson M."/>
            <person name="Gram L."/>
        </authorList>
    </citation>
    <scope>NUCLEOTIDE SEQUENCE [LARGE SCALE GENOMIC DNA]</scope>
    <source>
        <strain evidence="1 2">NCIMB 1942</strain>
    </source>
</reference>
<evidence type="ECO:0000313" key="2">
    <source>
        <dbReference type="Proteomes" id="UP000076587"/>
    </source>
</evidence>
<dbReference type="EMBL" id="AUXT01000149">
    <property type="protein sequence ID" value="KZN48046.1"/>
    <property type="molecule type" value="Genomic_DNA"/>
</dbReference>
<dbReference type="AlphaFoldDB" id="A0A167CTK3"/>